<sequence length="220" mass="25272">MQGRLPFLVRTNTPEDVMETILRYLYQLDVRLPFEGIEDAPNIAEQGRLALRLATEHNFTYALKGLVVCEKLSDRFQRAVLSCIFFTPSYSDLAFMVDIAYCLHLPQYPGLDINAKLRYIALINLVFELDHDVARELARRGQRILPFHQDLQQQAAECAVLCAHRRLQRGACGPEVDSRAMRSFLFFCADVVGYDVTGEEVEGIITFEMMRRAYEASDRR</sequence>
<keyword evidence="2" id="KW-1185">Reference proteome</keyword>
<protein>
    <submittedName>
        <fullName evidence="1">Uncharacterized protein</fullName>
    </submittedName>
</protein>
<dbReference type="Proteomes" id="UP000070133">
    <property type="component" value="Unassembled WGS sequence"/>
</dbReference>
<dbReference type="AlphaFoldDB" id="A0A139HNW2"/>
<proteinExistence type="predicted"/>
<comment type="caution">
    <text evidence="1">The sequence shown here is derived from an EMBL/GenBank/DDBJ whole genome shotgun (WGS) entry which is preliminary data.</text>
</comment>
<dbReference type="OrthoDB" id="10382130at2759"/>
<gene>
    <name evidence="1" type="ORF">AC578_4951</name>
</gene>
<accession>A0A139HNW2</accession>
<evidence type="ECO:0000313" key="2">
    <source>
        <dbReference type="Proteomes" id="UP000070133"/>
    </source>
</evidence>
<name>A0A139HNW2_9PEZI</name>
<evidence type="ECO:0000313" key="1">
    <source>
        <dbReference type="EMBL" id="KXT04069.1"/>
    </source>
</evidence>
<organism evidence="1 2">
    <name type="scientific">Pseudocercospora eumusae</name>
    <dbReference type="NCBI Taxonomy" id="321146"/>
    <lineage>
        <taxon>Eukaryota</taxon>
        <taxon>Fungi</taxon>
        <taxon>Dikarya</taxon>
        <taxon>Ascomycota</taxon>
        <taxon>Pezizomycotina</taxon>
        <taxon>Dothideomycetes</taxon>
        <taxon>Dothideomycetidae</taxon>
        <taxon>Mycosphaerellales</taxon>
        <taxon>Mycosphaerellaceae</taxon>
        <taxon>Pseudocercospora</taxon>
    </lineage>
</organism>
<dbReference type="EMBL" id="LFZN01000024">
    <property type="protein sequence ID" value="KXT04069.1"/>
    <property type="molecule type" value="Genomic_DNA"/>
</dbReference>
<reference evidence="1 2" key="1">
    <citation type="submission" date="2015-07" db="EMBL/GenBank/DDBJ databases">
        <title>Comparative genomics of the Sigatoka disease complex on banana suggests a link between parallel evolutionary changes in Pseudocercospora fijiensis and Pseudocercospora eumusae and increased virulence on the banana host.</title>
        <authorList>
            <person name="Chang T.-C."/>
            <person name="Salvucci A."/>
            <person name="Crous P.W."/>
            <person name="Stergiopoulos I."/>
        </authorList>
    </citation>
    <scope>NUCLEOTIDE SEQUENCE [LARGE SCALE GENOMIC DNA]</scope>
    <source>
        <strain evidence="1 2">CBS 114824</strain>
    </source>
</reference>